<accession>A0A8T8SJ58</accession>
<sequence>MDTAEYDRLREQHDSLLARYNKLCRSFTDQGNLLQRKRIEIARLEGGRNSLSTSSAAGYLPLVRGPLPPTLSSGALPPLHPAVDYQPSSPLSNTLHSPLPSDPPPSDPPLDLSIDFAATGTAQPQESLSDDCSLASSPCPVPYPPSAPTSDPDPESQIVDLKSRLLQRS</sequence>
<feature type="non-terminal residue" evidence="2">
    <location>
        <position position="169"/>
    </location>
</feature>
<organism evidence="2 3">
    <name type="scientific">Tilletia indica</name>
    <dbReference type="NCBI Taxonomy" id="43049"/>
    <lineage>
        <taxon>Eukaryota</taxon>
        <taxon>Fungi</taxon>
        <taxon>Dikarya</taxon>
        <taxon>Basidiomycota</taxon>
        <taxon>Ustilaginomycotina</taxon>
        <taxon>Exobasidiomycetes</taxon>
        <taxon>Tilletiales</taxon>
        <taxon>Tilletiaceae</taxon>
        <taxon>Tilletia</taxon>
    </lineage>
</organism>
<comment type="caution">
    <text evidence="2">The sequence shown here is derived from an EMBL/GenBank/DDBJ whole genome shotgun (WGS) entry which is preliminary data.</text>
</comment>
<gene>
    <name evidence="2" type="ORF">A4X13_0g7546</name>
</gene>
<evidence type="ECO:0000313" key="3">
    <source>
        <dbReference type="Proteomes" id="UP000077521"/>
    </source>
</evidence>
<evidence type="ECO:0000256" key="1">
    <source>
        <dbReference type="SAM" id="MobiDB-lite"/>
    </source>
</evidence>
<dbReference type="EMBL" id="LWDF02000965">
    <property type="protein sequence ID" value="KAE8241136.1"/>
    <property type="molecule type" value="Genomic_DNA"/>
</dbReference>
<name>A0A8T8SJ58_9BASI</name>
<reference evidence="2" key="1">
    <citation type="submission" date="2016-04" db="EMBL/GenBank/DDBJ databases">
        <authorList>
            <person name="Nguyen H.D."/>
            <person name="Samba Siva P."/>
            <person name="Cullis J."/>
            <person name="Levesque C.A."/>
            <person name="Hambleton S."/>
        </authorList>
    </citation>
    <scope>NUCLEOTIDE SEQUENCE</scope>
    <source>
        <strain evidence="2">DAOMC 236416</strain>
    </source>
</reference>
<feature type="compositionally biased region" description="Polar residues" evidence="1">
    <location>
        <begin position="86"/>
        <end position="96"/>
    </location>
</feature>
<evidence type="ECO:0000313" key="2">
    <source>
        <dbReference type="EMBL" id="KAE8241136.1"/>
    </source>
</evidence>
<keyword evidence="3" id="KW-1185">Reference proteome</keyword>
<proteinExistence type="predicted"/>
<protein>
    <submittedName>
        <fullName evidence="2">Uncharacterized protein</fullName>
    </submittedName>
</protein>
<feature type="region of interest" description="Disordered" evidence="1">
    <location>
        <begin position="65"/>
        <end position="157"/>
    </location>
</feature>
<dbReference type="Proteomes" id="UP000077521">
    <property type="component" value="Unassembled WGS sequence"/>
</dbReference>
<reference evidence="2" key="2">
    <citation type="journal article" date="2019" name="IMA Fungus">
        <title>Genome sequencing and comparison of five Tilletia species to identify candidate genes for the detection of regulated species infecting wheat.</title>
        <authorList>
            <person name="Nguyen H.D.T."/>
            <person name="Sultana T."/>
            <person name="Kesanakurti P."/>
            <person name="Hambleton S."/>
        </authorList>
    </citation>
    <scope>NUCLEOTIDE SEQUENCE</scope>
    <source>
        <strain evidence="2">DAOMC 236416</strain>
    </source>
</reference>
<dbReference type="AlphaFoldDB" id="A0A8T8SJ58"/>